<protein>
    <recommendedName>
        <fullName evidence="4">Disease resistance N-terminal domain-containing protein</fullName>
    </recommendedName>
</protein>
<evidence type="ECO:0000313" key="6">
    <source>
        <dbReference type="Proteomes" id="UP000823775"/>
    </source>
</evidence>
<evidence type="ECO:0000313" key="5">
    <source>
        <dbReference type="EMBL" id="MCD7469374.1"/>
    </source>
</evidence>
<keyword evidence="1" id="KW-0677">Repeat</keyword>
<dbReference type="InterPro" id="IPR027417">
    <property type="entry name" value="P-loop_NTPase"/>
</dbReference>
<evidence type="ECO:0000256" key="3">
    <source>
        <dbReference type="ARBA" id="ARBA00022821"/>
    </source>
</evidence>
<dbReference type="Gene3D" id="3.40.50.300">
    <property type="entry name" value="P-loop containing nucleotide triphosphate hydrolases"/>
    <property type="match status" value="1"/>
</dbReference>
<dbReference type="EMBL" id="JACEIK010001436">
    <property type="protein sequence ID" value="MCD7469374.1"/>
    <property type="molecule type" value="Genomic_DNA"/>
</dbReference>
<dbReference type="Proteomes" id="UP000823775">
    <property type="component" value="Unassembled WGS sequence"/>
</dbReference>
<sequence length="151" mass="17451">MKILSLSIEEAKSLSNCKKNLRMLKKYVSMIQALIHDAERRQVDDQAVKEWLKRLERVAKILNTRDNVVLCTISVVDVGGLGKTAVAKRIFNVERIKQNLEKRVWLCLSEISETNSFLELILESLTKRKVEVQSRDITVKTLQDELEEKNI</sequence>
<evidence type="ECO:0000259" key="4">
    <source>
        <dbReference type="Pfam" id="PF18052"/>
    </source>
</evidence>
<evidence type="ECO:0000256" key="1">
    <source>
        <dbReference type="ARBA" id="ARBA00022737"/>
    </source>
</evidence>
<gene>
    <name evidence="5" type="ORF">HAX54_008344</name>
</gene>
<proteinExistence type="predicted"/>
<name>A0ABS8TFQ2_DATST</name>
<keyword evidence="2" id="KW-0547">Nucleotide-binding</keyword>
<keyword evidence="6" id="KW-1185">Reference proteome</keyword>
<keyword evidence="3" id="KW-0611">Plant defense</keyword>
<dbReference type="Pfam" id="PF18052">
    <property type="entry name" value="Rx_N"/>
    <property type="match status" value="1"/>
</dbReference>
<evidence type="ECO:0000256" key="2">
    <source>
        <dbReference type="ARBA" id="ARBA00022741"/>
    </source>
</evidence>
<organism evidence="5 6">
    <name type="scientific">Datura stramonium</name>
    <name type="common">Jimsonweed</name>
    <name type="synonym">Common thornapple</name>
    <dbReference type="NCBI Taxonomy" id="4076"/>
    <lineage>
        <taxon>Eukaryota</taxon>
        <taxon>Viridiplantae</taxon>
        <taxon>Streptophyta</taxon>
        <taxon>Embryophyta</taxon>
        <taxon>Tracheophyta</taxon>
        <taxon>Spermatophyta</taxon>
        <taxon>Magnoliopsida</taxon>
        <taxon>eudicotyledons</taxon>
        <taxon>Gunneridae</taxon>
        <taxon>Pentapetalae</taxon>
        <taxon>asterids</taxon>
        <taxon>lamiids</taxon>
        <taxon>Solanales</taxon>
        <taxon>Solanaceae</taxon>
        <taxon>Solanoideae</taxon>
        <taxon>Datureae</taxon>
        <taxon>Datura</taxon>
    </lineage>
</organism>
<accession>A0ABS8TFQ2</accession>
<comment type="caution">
    <text evidence="5">The sequence shown here is derived from an EMBL/GenBank/DDBJ whole genome shotgun (WGS) entry which is preliminary data.</text>
</comment>
<reference evidence="5 6" key="1">
    <citation type="journal article" date="2021" name="BMC Genomics">
        <title>Datura genome reveals duplications of psychoactive alkaloid biosynthetic genes and high mutation rate following tissue culture.</title>
        <authorList>
            <person name="Rajewski A."/>
            <person name="Carter-House D."/>
            <person name="Stajich J."/>
            <person name="Litt A."/>
        </authorList>
    </citation>
    <scope>NUCLEOTIDE SEQUENCE [LARGE SCALE GENOMIC DNA]</scope>
    <source>
        <strain evidence="5">AR-01</strain>
    </source>
</reference>
<feature type="domain" description="Disease resistance N-terminal" evidence="4">
    <location>
        <begin position="2"/>
        <end position="59"/>
    </location>
</feature>
<dbReference type="SUPFAM" id="SSF52540">
    <property type="entry name" value="P-loop containing nucleoside triphosphate hydrolases"/>
    <property type="match status" value="1"/>
</dbReference>
<dbReference type="InterPro" id="IPR041118">
    <property type="entry name" value="Rx_N"/>
</dbReference>